<evidence type="ECO:0000256" key="1">
    <source>
        <dbReference type="SAM" id="MobiDB-lite"/>
    </source>
</evidence>
<protein>
    <recommendedName>
        <fullName evidence="5">Fibronectin type-III domain-containing protein</fullName>
    </recommendedName>
</protein>
<feature type="compositionally biased region" description="Polar residues" evidence="1">
    <location>
        <begin position="518"/>
        <end position="550"/>
    </location>
</feature>
<evidence type="ECO:0000313" key="4">
    <source>
        <dbReference type="Proteomes" id="UP001497525"/>
    </source>
</evidence>
<proteinExistence type="predicted"/>
<feature type="compositionally biased region" description="Basic residues" evidence="1">
    <location>
        <begin position="250"/>
        <end position="275"/>
    </location>
</feature>
<dbReference type="Proteomes" id="UP001497525">
    <property type="component" value="Unassembled WGS sequence"/>
</dbReference>
<sequence length="680" mass="74708">MADVFASLGLLSLSVGGGDLRARLAIDKIRVSAVTTLLPCPIPGSRGLQWLTIFYYTQIDLDISEQDPIFDPNVHTHELSNLNLDTKYTVCLRISRKRHEKASLIKQGQSSTEAVAASSLRRVYRNSDLTSLGAGKRALLNHTDRPKFDHAHGAYVAEMRCVDIVTKQFHWSAFISSLVGIFIAILIALCVFIVLKRWQVRAVNSKRDQRQPQCPCFSYVRCDERPLTERNIAMTCVTSSSFPRSDKHSGPHHHHQHHHHDHQHQRHQHSSHHHFRDLTPLVTTTASKQEPKSQKGSAQKQAESANGKFQGKEQPPKTRAELGEKKPQQTQLRQLVVSREDAAANPDLLSVDAIYSMSGSDSFQMSSTSSVTDPAAEDGRSLSNQIGVSKDNREPQNASRNESGLGFNKPMTQKRTVSFLDSDKPKTQNVNQRVKGLCKSLRLGNKGEINKATEDMVTSAAQTKNNDSTNSPRKSQQGASLPRPVPANLPEVPKTSVNKTQEEISKLTGKIESRLVSERNSISIPESGRSSENANSAPASGGHTPQTLAESSYPVGLQSPKLGEVDSVMITTEHSSGNEVNKDPEAKPDFVSCSPSPAGFRLFDLDNSSLLNDNESLGSLITSQTYCCVAEQSVNNLPNTTPNSEIKDVDSIPLFGNSHLPVTSQSEDSSMFFTQVIETL</sequence>
<feature type="compositionally biased region" description="Polar residues" evidence="1">
    <location>
        <begin position="459"/>
        <end position="479"/>
    </location>
</feature>
<keyword evidence="2" id="KW-0472">Membrane</keyword>
<evidence type="ECO:0000313" key="3">
    <source>
        <dbReference type="EMBL" id="CAL5130265.1"/>
    </source>
</evidence>
<feature type="compositionally biased region" description="Low complexity" evidence="1">
    <location>
        <begin position="360"/>
        <end position="370"/>
    </location>
</feature>
<feature type="compositionally biased region" description="Polar residues" evidence="1">
    <location>
        <begin position="281"/>
        <end position="304"/>
    </location>
</feature>
<dbReference type="EMBL" id="CAXLJL010000059">
    <property type="protein sequence ID" value="CAL5130265.1"/>
    <property type="molecule type" value="Genomic_DNA"/>
</dbReference>
<gene>
    <name evidence="3" type="ORF">CDAUBV1_LOCUS1679</name>
</gene>
<feature type="region of interest" description="Disordered" evidence="1">
    <location>
        <begin position="360"/>
        <end position="412"/>
    </location>
</feature>
<feature type="region of interest" description="Disordered" evidence="1">
    <location>
        <begin position="241"/>
        <end position="332"/>
    </location>
</feature>
<organism evidence="3 4">
    <name type="scientific">Calicophoron daubneyi</name>
    <name type="common">Rumen fluke</name>
    <name type="synonym">Paramphistomum daubneyi</name>
    <dbReference type="NCBI Taxonomy" id="300641"/>
    <lineage>
        <taxon>Eukaryota</taxon>
        <taxon>Metazoa</taxon>
        <taxon>Spiralia</taxon>
        <taxon>Lophotrochozoa</taxon>
        <taxon>Platyhelminthes</taxon>
        <taxon>Trematoda</taxon>
        <taxon>Digenea</taxon>
        <taxon>Plagiorchiida</taxon>
        <taxon>Pronocephalata</taxon>
        <taxon>Paramphistomoidea</taxon>
        <taxon>Paramphistomidae</taxon>
        <taxon>Calicophoron</taxon>
    </lineage>
</organism>
<name>A0AAV2SZ68_CALDB</name>
<keyword evidence="2" id="KW-0812">Transmembrane</keyword>
<feature type="transmembrane region" description="Helical" evidence="2">
    <location>
        <begin position="169"/>
        <end position="195"/>
    </location>
</feature>
<feature type="compositionally biased region" description="Basic and acidic residues" evidence="1">
    <location>
        <begin position="500"/>
        <end position="517"/>
    </location>
</feature>
<evidence type="ECO:0000256" key="2">
    <source>
        <dbReference type="SAM" id="Phobius"/>
    </source>
</evidence>
<keyword evidence="2" id="KW-1133">Transmembrane helix</keyword>
<comment type="caution">
    <text evidence="3">The sequence shown here is derived from an EMBL/GenBank/DDBJ whole genome shotgun (WGS) entry which is preliminary data.</text>
</comment>
<evidence type="ECO:0008006" key="5">
    <source>
        <dbReference type="Google" id="ProtNLM"/>
    </source>
</evidence>
<dbReference type="AlphaFoldDB" id="A0AAV2SZ68"/>
<reference evidence="3" key="1">
    <citation type="submission" date="2024-06" db="EMBL/GenBank/DDBJ databases">
        <authorList>
            <person name="Liu X."/>
            <person name="Lenzi L."/>
            <person name="Haldenby T S."/>
            <person name="Uol C."/>
        </authorList>
    </citation>
    <scope>NUCLEOTIDE SEQUENCE</scope>
</reference>
<feature type="compositionally biased region" description="Basic and acidic residues" evidence="1">
    <location>
        <begin position="310"/>
        <end position="327"/>
    </location>
</feature>
<accession>A0AAV2SZ68</accession>
<feature type="region of interest" description="Disordered" evidence="1">
    <location>
        <begin position="459"/>
        <end position="559"/>
    </location>
</feature>